<dbReference type="InterPro" id="IPR025309">
    <property type="entry name" value="KTSC_dom"/>
</dbReference>
<reference evidence="2 3" key="1">
    <citation type="submission" date="2021-10" db="EMBL/GenBank/DDBJ databases">
        <title>The diversity and Nitrogen Metabolism of Culturable Nitrate-Utilizing Bacteria Within the Oxygen Minimum Zone of the Changjiang (Yangtze River)Estuary.</title>
        <authorList>
            <person name="Zhang D."/>
            <person name="Zheng J."/>
            <person name="Liu S."/>
            <person name="He W."/>
        </authorList>
    </citation>
    <scope>NUCLEOTIDE SEQUENCE [LARGE SCALE GENOMIC DNA]</scope>
    <source>
        <strain evidence="2 3">FXH275-2</strain>
    </source>
</reference>
<accession>A0ABS8H801</accession>
<dbReference type="Pfam" id="PF13619">
    <property type="entry name" value="KTSC"/>
    <property type="match status" value="1"/>
</dbReference>
<keyword evidence="3" id="KW-1185">Reference proteome</keyword>
<proteinExistence type="predicted"/>
<evidence type="ECO:0000313" key="2">
    <source>
        <dbReference type="EMBL" id="MCC4233636.1"/>
    </source>
</evidence>
<sequence>MIDRIGYDEDQRILIVTFRDTGKYLYHDVPVSTFEAFCEALSAGAFFNLHVKDRFRCSRDPDRKRFGPNA</sequence>
<evidence type="ECO:0000313" key="3">
    <source>
        <dbReference type="Proteomes" id="UP001198830"/>
    </source>
</evidence>
<feature type="domain" description="KTSC" evidence="1">
    <location>
        <begin position="1"/>
        <end position="55"/>
    </location>
</feature>
<organism evidence="2 3">
    <name type="scientific">Sphingobium soli</name>
    <dbReference type="NCBI Taxonomy" id="1591116"/>
    <lineage>
        <taxon>Bacteria</taxon>
        <taxon>Pseudomonadati</taxon>
        <taxon>Pseudomonadota</taxon>
        <taxon>Alphaproteobacteria</taxon>
        <taxon>Sphingomonadales</taxon>
        <taxon>Sphingomonadaceae</taxon>
        <taxon>Sphingobium</taxon>
    </lineage>
</organism>
<comment type="caution">
    <text evidence="2">The sequence shown here is derived from an EMBL/GenBank/DDBJ whole genome shotgun (WGS) entry which is preliminary data.</text>
</comment>
<dbReference type="Proteomes" id="UP001198830">
    <property type="component" value="Unassembled WGS sequence"/>
</dbReference>
<protein>
    <submittedName>
        <fullName evidence="2">KTSC domain-containing protein</fullName>
    </submittedName>
</protein>
<dbReference type="RefSeq" id="WP_062734232.1">
    <property type="nucleotide sequence ID" value="NZ_JAJGNP010000011.1"/>
</dbReference>
<name>A0ABS8H801_9SPHN</name>
<gene>
    <name evidence="2" type="ORF">LL253_13160</name>
</gene>
<dbReference type="EMBL" id="JAJGNP010000011">
    <property type="protein sequence ID" value="MCC4233636.1"/>
    <property type="molecule type" value="Genomic_DNA"/>
</dbReference>
<evidence type="ECO:0000259" key="1">
    <source>
        <dbReference type="Pfam" id="PF13619"/>
    </source>
</evidence>